<dbReference type="EMBL" id="DF836854">
    <property type="protein sequence ID" value="GAN11373.1"/>
    <property type="molecule type" value="Genomic_DNA"/>
</dbReference>
<proteinExistence type="predicted"/>
<sequence length="80" mass="8880">MYCRLPPTTTTVVCNMYGDLTETSFIQAEVDSLTKRINEREKGVVSPLLILTRSGMGMPVKIKDSVSYCIAMDANDYSPL</sequence>
<evidence type="ECO:0000313" key="1">
    <source>
        <dbReference type="EMBL" id="GAN11373.1"/>
    </source>
</evidence>
<keyword evidence="2" id="KW-1185">Reference proteome</keyword>
<dbReference type="Proteomes" id="UP000053815">
    <property type="component" value="Unassembled WGS sequence"/>
</dbReference>
<evidence type="ECO:0000313" key="2">
    <source>
        <dbReference type="Proteomes" id="UP000053815"/>
    </source>
</evidence>
<accession>A0A0C9N9G9</accession>
<protein>
    <submittedName>
        <fullName evidence="1">Uncharacterized protein</fullName>
    </submittedName>
</protein>
<dbReference type="AlphaFoldDB" id="A0A0C9N9G9"/>
<reference evidence="1" key="1">
    <citation type="submission" date="2014-09" db="EMBL/GenBank/DDBJ databases">
        <title>Draft genome sequence of an oleaginous Mucoromycotina fungus Mucor ambiguus NBRC6742.</title>
        <authorList>
            <person name="Takeda I."/>
            <person name="Yamane N."/>
            <person name="Morita T."/>
            <person name="Tamano K."/>
            <person name="Machida M."/>
            <person name="Baker S."/>
            <person name="Koike H."/>
        </authorList>
    </citation>
    <scope>NUCLEOTIDE SEQUENCE</scope>
    <source>
        <strain evidence="1">NBRC 6742</strain>
    </source>
</reference>
<organism evidence="1">
    <name type="scientific">Mucor ambiguus</name>
    <dbReference type="NCBI Taxonomy" id="91626"/>
    <lineage>
        <taxon>Eukaryota</taxon>
        <taxon>Fungi</taxon>
        <taxon>Fungi incertae sedis</taxon>
        <taxon>Mucoromycota</taxon>
        <taxon>Mucoromycotina</taxon>
        <taxon>Mucoromycetes</taxon>
        <taxon>Mucorales</taxon>
        <taxon>Mucorineae</taxon>
        <taxon>Mucoraceae</taxon>
        <taxon>Mucor</taxon>
    </lineage>
</organism>
<name>A0A0C9N9G9_9FUNG</name>
<gene>
    <name evidence="1" type="ORF">MAM1_0565d10932</name>
</gene>